<dbReference type="InterPro" id="IPR008929">
    <property type="entry name" value="Chondroitin_lyas"/>
</dbReference>
<evidence type="ECO:0000256" key="1">
    <source>
        <dbReference type="SAM" id="Phobius"/>
    </source>
</evidence>
<proteinExistence type="predicted"/>
<accession>A0A818T337</accession>
<name>A0A818T337_9BILA</name>
<reference evidence="2" key="1">
    <citation type="submission" date="2021-02" db="EMBL/GenBank/DDBJ databases">
        <authorList>
            <person name="Nowell W R."/>
        </authorList>
    </citation>
    <scope>NUCLEOTIDE SEQUENCE</scope>
</reference>
<keyword evidence="1" id="KW-0472">Membrane</keyword>
<dbReference type="SUPFAM" id="SSF48230">
    <property type="entry name" value="Chondroitin AC/alginate lyase"/>
    <property type="match status" value="1"/>
</dbReference>
<dbReference type="EMBL" id="CAJOBD010000513">
    <property type="protein sequence ID" value="CAF3681060.1"/>
    <property type="molecule type" value="Genomic_DNA"/>
</dbReference>
<dbReference type="AlphaFoldDB" id="A0A818T337"/>
<protein>
    <submittedName>
        <fullName evidence="2">Uncharacterized protein</fullName>
    </submittedName>
</protein>
<organism evidence="2 3">
    <name type="scientific">Rotaria sordida</name>
    <dbReference type="NCBI Taxonomy" id="392033"/>
    <lineage>
        <taxon>Eukaryota</taxon>
        <taxon>Metazoa</taxon>
        <taxon>Spiralia</taxon>
        <taxon>Gnathifera</taxon>
        <taxon>Rotifera</taxon>
        <taxon>Eurotatoria</taxon>
        <taxon>Bdelloidea</taxon>
        <taxon>Philodinida</taxon>
        <taxon>Philodinidae</taxon>
        <taxon>Rotaria</taxon>
    </lineage>
</organism>
<evidence type="ECO:0000313" key="3">
    <source>
        <dbReference type="Proteomes" id="UP000663836"/>
    </source>
</evidence>
<evidence type="ECO:0000313" key="2">
    <source>
        <dbReference type="EMBL" id="CAF3681060.1"/>
    </source>
</evidence>
<dbReference type="Gene3D" id="1.50.10.100">
    <property type="entry name" value="Chondroitin AC/alginate lyase"/>
    <property type="match status" value="1"/>
</dbReference>
<gene>
    <name evidence="2" type="ORF">JBS370_LOCUS8203</name>
</gene>
<keyword evidence="1" id="KW-0812">Transmembrane</keyword>
<feature type="transmembrane region" description="Helical" evidence="1">
    <location>
        <begin position="842"/>
        <end position="865"/>
    </location>
</feature>
<comment type="caution">
    <text evidence="2">The sequence shown here is derived from an EMBL/GenBank/DDBJ whole genome shotgun (WGS) entry which is preliminary data.</text>
</comment>
<sequence>MTFWYNTWIVYGSGSVRLEFYNSSNYRIGNEYMKSLSSNLTWTYVHIKRPVHNYAAFAKIIIRMYNSMGKVLMANISIEQVDFWQNTTFFVSPRRDGTIFIQWNFESNGIDIATYDIYRGKGILSALNYTHLLVTIPTMSLIGQADLGEGYHNISTLIALPRTNGIHLSWKLKASSASKHVTLYNGIDSISKISNDEAQLLGRYSVQDMKAIVSLSNTGPFLLVSDDGKDIATAKLANLTRPRIALTSTHLDFIREKINQPGHAQEVFKGLIKSIYAYQPDNSFNYCWPARDAALLYAITRDITYVHMAYVALNINRMNYTIYDKSAIKLRFSLSTMARAQAFDWAYDAFTMQQRQELMNDFQYAASIFTSYSDDHSRNPNDKASNWVGIVKSGELIQHLTLYGEEGYPDDQAERRILFLLNELKLHLDHSYGPSGYMQEGLSYLAYTLPILGPAVYLTKYMGISTFDEAWSRPDWHNLALHIISLRKRRNSLQFGVSDSTYSYNGFMPFIFNSTNDINIKAALKWLYDRTMGMNSSSPAYDGKDKSAALLYYPYEIAVQHPSIACPRSTSMISDNIDGFYAFRNRYQDQNDVLIALMNRNRRHGGWNANETFALSIISHDTTWARMPGKEFKKYNLTRKFSTPLIDGWPREPPKRKKLGYTKVIRSFNDQGGGYVSIDSSVNLNITLAQRDILVDMITRGNIDTIIAIHDQFINTLSHFWHWQLSPDPSETNITLGNENNLSTFIIRGRNESWLKGWLYNYQNATYNNTEEVLRVIKYGSSATFKIAMALGMGIEPVANRTATGIIIDDACIDFDALFLGLQCLTTTVITSTAVPDIKTPLIVIISVASALIGLVVLIIIVILIRKRINRNNRVSSMLKMKTNVN</sequence>
<dbReference type="Proteomes" id="UP000663836">
    <property type="component" value="Unassembled WGS sequence"/>
</dbReference>
<keyword evidence="1" id="KW-1133">Transmembrane helix</keyword>